<feature type="coiled-coil region" evidence="5">
    <location>
        <begin position="39"/>
        <end position="66"/>
    </location>
</feature>
<dbReference type="InterPro" id="IPR000064">
    <property type="entry name" value="NLP_P60_dom"/>
</dbReference>
<evidence type="ECO:0000256" key="6">
    <source>
        <dbReference type="SAM" id="MobiDB-lite"/>
    </source>
</evidence>
<comment type="caution">
    <text evidence="9">The sequence shown here is derived from an EMBL/GenBank/DDBJ whole genome shotgun (WGS) entry which is preliminary data.</text>
</comment>
<dbReference type="Pfam" id="PF00877">
    <property type="entry name" value="NLPC_P60"/>
    <property type="match status" value="1"/>
</dbReference>
<evidence type="ECO:0000256" key="7">
    <source>
        <dbReference type="SAM" id="SignalP"/>
    </source>
</evidence>
<dbReference type="EMBL" id="JBHSNS010000003">
    <property type="protein sequence ID" value="MFC5729038.1"/>
    <property type="molecule type" value="Genomic_DNA"/>
</dbReference>
<dbReference type="PANTHER" id="PTHR47359">
    <property type="entry name" value="PEPTIDOGLYCAN DL-ENDOPEPTIDASE CWLO"/>
    <property type="match status" value="1"/>
</dbReference>
<feature type="region of interest" description="Disordered" evidence="6">
    <location>
        <begin position="239"/>
        <end position="305"/>
    </location>
</feature>
<dbReference type="Gene3D" id="3.90.1720.10">
    <property type="entry name" value="endopeptidase domain like (from Nostoc punctiforme)"/>
    <property type="match status" value="1"/>
</dbReference>
<dbReference type="SUPFAM" id="SSF54001">
    <property type="entry name" value="Cysteine proteinases"/>
    <property type="match status" value="1"/>
</dbReference>
<protein>
    <submittedName>
        <fullName evidence="9">C40 family peptidase</fullName>
    </submittedName>
</protein>
<evidence type="ECO:0000313" key="9">
    <source>
        <dbReference type="EMBL" id="MFC5729038.1"/>
    </source>
</evidence>
<feature type="compositionally biased region" description="Pro residues" evidence="6">
    <location>
        <begin position="247"/>
        <end position="257"/>
    </location>
</feature>
<proteinExistence type="inferred from homology"/>
<keyword evidence="4" id="KW-0788">Thiol protease</keyword>
<feature type="signal peptide" evidence="7">
    <location>
        <begin position="1"/>
        <end position="26"/>
    </location>
</feature>
<keyword evidence="3" id="KW-0378">Hydrolase</keyword>
<keyword evidence="10" id="KW-1185">Reference proteome</keyword>
<feature type="compositionally biased region" description="Low complexity" evidence="6">
    <location>
        <begin position="269"/>
        <end position="285"/>
    </location>
</feature>
<keyword evidence="2" id="KW-0645">Protease</keyword>
<name>A0ABW0ZGC0_9ACTN</name>
<dbReference type="PANTHER" id="PTHR47359:SF3">
    <property type="entry name" value="NLP_P60 DOMAIN-CONTAINING PROTEIN-RELATED"/>
    <property type="match status" value="1"/>
</dbReference>
<evidence type="ECO:0000259" key="8">
    <source>
        <dbReference type="PROSITE" id="PS51935"/>
    </source>
</evidence>
<keyword evidence="5" id="KW-0175">Coiled coil</keyword>
<evidence type="ECO:0000313" key="10">
    <source>
        <dbReference type="Proteomes" id="UP001596072"/>
    </source>
</evidence>
<sequence length="423" mass="44494">MRLRRLGTPVLALVLAAAALSPRADADPTDPSAPSASEVEAAKVRADAATTDLERVQHELDEATAEVDAAWVAAAAAAEAYNGARWRAAEARKAEKQAVRASVKAERARTVQKANYRDALITGYNGGHEITAIDALLSADGLQSLVDRSAAFDHVQAMLDRQREDYEAAAATAAEEAADESAAALEEARAAHDAAEAAANAAIATADRIEARRARLVRRLARLQNISVALARTRQEALEAERANAPAPTPAAAPTPAPVRSDDPPPAPDQAADRAPVQADQAAGEPDPEPAPPASDDPPASDAGGARAAIAYARDQIGEPYVWGADGPGSWDCSGLTSKAWAAGGKQLPHYSVAQYEQSTPISAAQLRPGDLVFWGENDSPSSIFHVALYTGGGQIIHAPRTGRPVTEESMYYWRTPDFYARP</sequence>
<evidence type="ECO:0000256" key="3">
    <source>
        <dbReference type="ARBA" id="ARBA00022801"/>
    </source>
</evidence>
<evidence type="ECO:0000256" key="5">
    <source>
        <dbReference type="SAM" id="Coils"/>
    </source>
</evidence>
<dbReference type="InterPro" id="IPR038765">
    <property type="entry name" value="Papain-like_cys_pep_sf"/>
</dbReference>
<dbReference type="Proteomes" id="UP001596072">
    <property type="component" value="Unassembled WGS sequence"/>
</dbReference>
<keyword evidence="7" id="KW-0732">Signal</keyword>
<dbReference type="InterPro" id="IPR051794">
    <property type="entry name" value="PG_Endopeptidase_C40"/>
</dbReference>
<reference evidence="10" key="1">
    <citation type="journal article" date="2019" name="Int. J. Syst. Evol. Microbiol.">
        <title>The Global Catalogue of Microorganisms (GCM) 10K type strain sequencing project: providing services to taxonomists for standard genome sequencing and annotation.</title>
        <authorList>
            <consortium name="The Broad Institute Genomics Platform"/>
            <consortium name="The Broad Institute Genome Sequencing Center for Infectious Disease"/>
            <person name="Wu L."/>
            <person name="Ma J."/>
        </authorList>
    </citation>
    <scope>NUCLEOTIDE SEQUENCE [LARGE SCALE GENOMIC DNA]</scope>
    <source>
        <strain evidence="10">YIM 94188</strain>
    </source>
</reference>
<evidence type="ECO:0000256" key="4">
    <source>
        <dbReference type="ARBA" id="ARBA00022807"/>
    </source>
</evidence>
<feature type="domain" description="NlpC/P60" evidence="8">
    <location>
        <begin position="303"/>
        <end position="423"/>
    </location>
</feature>
<evidence type="ECO:0000256" key="1">
    <source>
        <dbReference type="ARBA" id="ARBA00007074"/>
    </source>
</evidence>
<gene>
    <name evidence="9" type="ORF">ACFPQB_08905</name>
</gene>
<accession>A0ABW0ZGC0</accession>
<dbReference type="RefSeq" id="WP_378527018.1">
    <property type="nucleotide sequence ID" value="NZ_JBHSNS010000003.1"/>
</dbReference>
<dbReference type="PROSITE" id="PS51935">
    <property type="entry name" value="NLPC_P60"/>
    <property type="match status" value="1"/>
</dbReference>
<organism evidence="9 10">
    <name type="scientific">Nocardioides vastitatis</name>
    <dbReference type="NCBI Taxonomy" id="2568655"/>
    <lineage>
        <taxon>Bacteria</taxon>
        <taxon>Bacillati</taxon>
        <taxon>Actinomycetota</taxon>
        <taxon>Actinomycetes</taxon>
        <taxon>Propionibacteriales</taxon>
        <taxon>Nocardioidaceae</taxon>
        <taxon>Nocardioides</taxon>
    </lineage>
</organism>
<comment type="similarity">
    <text evidence="1">Belongs to the peptidase C40 family.</text>
</comment>
<feature type="chain" id="PRO_5046321403" evidence="7">
    <location>
        <begin position="27"/>
        <end position="423"/>
    </location>
</feature>
<evidence type="ECO:0000256" key="2">
    <source>
        <dbReference type="ARBA" id="ARBA00022670"/>
    </source>
</evidence>